<accession>A0A9P3HB78</accession>
<name>A0A9P3HB78_9FUNG</name>
<feature type="compositionally biased region" description="Gly residues" evidence="1">
    <location>
        <begin position="316"/>
        <end position="334"/>
    </location>
</feature>
<keyword evidence="2" id="KW-1133">Transmembrane helix</keyword>
<feature type="compositionally biased region" description="Low complexity" evidence="1">
    <location>
        <begin position="386"/>
        <end position="411"/>
    </location>
</feature>
<gene>
    <name evidence="3" type="ORF">EMPS_05646</name>
</gene>
<dbReference type="Proteomes" id="UP000827284">
    <property type="component" value="Unassembled WGS sequence"/>
</dbReference>
<feature type="compositionally biased region" description="Polar residues" evidence="1">
    <location>
        <begin position="261"/>
        <end position="283"/>
    </location>
</feature>
<comment type="caution">
    <text evidence="3">The sequence shown here is derived from an EMBL/GenBank/DDBJ whole genome shotgun (WGS) entry which is preliminary data.</text>
</comment>
<dbReference type="OrthoDB" id="2445817at2759"/>
<keyword evidence="2" id="KW-0472">Membrane</keyword>
<feature type="compositionally biased region" description="Pro residues" evidence="1">
    <location>
        <begin position="412"/>
        <end position="421"/>
    </location>
</feature>
<feature type="compositionally biased region" description="Basic and acidic residues" evidence="1">
    <location>
        <begin position="187"/>
        <end position="196"/>
    </location>
</feature>
<evidence type="ECO:0000313" key="4">
    <source>
        <dbReference type="Proteomes" id="UP000827284"/>
    </source>
</evidence>
<feature type="region of interest" description="Disordered" evidence="1">
    <location>
        <begin position="102"/>
        <end position="127"/>
    </location>
</feature>
<proteinExistence type="predicted"/>
<evidence type="ECO:0000256" key="1">
    <source>
        <dbReference type="SAM" id="MobiDB-lite"/>
    </source>
</evidence>
<feature type="compositionally biased region" description="Basic and acidic residues" evidence="1">
    <location>
        <begin position="103"/>
        <end position="114"/>
    </location>
</feature>
<sequence length="451" mass="48037">MDPHTTTAATKPKPKTTDPATKAPTKAPPAHTTVPAGGSKASDVPGATETISPSAAPSPAHKSTSSGGLSTPAIAGIAAAGGLIILFIISVLICKRRRAQRYARRDHNKHDPSRDPINPNDVLPPLPAERKFESIPLDESFNAYPLAARFGGDNDNGNRSREGPLRPSPSQQALHQDYPDYEEHIQSRFESSDRNAHPGQIETQGGSGNGGVGSVTSPTLSNTSMEKSRIHGGAVAPMSPSQRAQRHSGNTPRSPRSPRSQPDTVVNDMGNQFVIQSSNSNPGSHRPSVDQDGSVVGSDQGYRSRPTPRNQDPNGGRRGPGNNEGPGYGHGPGPYAGSPPVGPLRGGPGSPPVGPLRGGPGSSGSPVSQHSQQQPYPQQPYPQQPYPQQQQPYPQQQQPYQQQQPRPFTPQNQPPQQPFMYPPQQQQQQQQGNSGNPRRDNGPGNQPRTQY</sequence>
<feature type="region of interest" description="Disordered" evidence="1">
    <location>
        <begin position="148"/>
        <end position="173"/>
    </location>
</feature>
<feature type="compositionally biased region" description="Low complexity" evidence="1">
    <location>
        <begin position="422"/>
        <end position="436"/>
    </location>
</feature>
<protein>
    <submittedName>
        <fullName evidence="3">Uncharacterized protein</fullName>
    </submittedName>
</protein>
<feature type="region of interest" description="Disordered" evidence="1">
    <location>
        <begin position="1"/>
        <end position="69"/>
    </location>
</feature>
<feature type="compositionally biased region" description="Low complexity" evidence="1">
    <location>
        <begin position="52"/>
        <end position="66"/>
    </location>
</feature>
<feature type="compositionally biased region" description="Polar residues" evidence="1">
    <location>
        <begin position="216"/>
        <end position="225"/>
    </location>
</feature>
<organism evidence="3 4">
    <name type="scientific">Entomortierella parvispora</name>
    <dbReference type="NCBI Taxonomy" id="205924"/>
    <lineage>
        <taxon>Eukaryota</taxon>
        <taxon>Fungi</taxon>
        <taxon>Fungi incertae sedis</taxon>
        <taxon>Mucoromycota</taxon>
        <taxon>Mortierellomycotina</taxon>
        <taxon>Mortierellomycetes</taxon>
        <taxon>Mortierellales</taxon>
        <taxon>Mortierellaceae</taxon>
        <taxon>Entomortierella</taxon>
    </lineage>
</organism>
<reference evidence="3" key="1">
    <citation type="submission" date="2021-11" db="EMBL/GenBank/DDBJ databases">
        <authorList>
            <person name="Herlambang A."/>
            <person name="Guo Y."/>
            <person name="Takashima Y."/>
            <person name="Nishizawa T."/>
        </authorList>
    </citation>
    <scope>NUCLEOTIDE SEQUENCE</scope>
    <source>
        <strain evidence="3">E1425</strain>
    </source>
</reference>
<keyword evidence="2" id="KW-0812">Transmembrane</keyword>
<feature type="compositionally biased region" description="Low complexity" evidence="1">
    <location>
        <begin position="363"/>
        <end position="376"/>
    </location>
</feature>
<feature type="region of interest" description="Disordered" evidence="1">
    <location>
        <begin position="187"/>
        <end position="451"/>
    </location>
</feature>
<keyword evidence="4" id="KW-1185">Reference proteome</keyword>
<dbReference type="EMBL" id="BQFW01000007">
    <property type="protein sequence ID" value="GJJ73288.1"/>
    <property type="molecule type" value="Genomic_DNA"/>
</dbReference>
<feature type="compositionally biased region" description="Polar residues" evidence="1">
    <location>
        <begin position="239"/>
        <end position="251"/>
    </location>
</feature>
<evidence type="ECO:0000256" key="2">
    <source>
        <dbReference type="SAM" id="Phobius"/>
    </source>
</evidence>
<evidence type="ECO:0000313" key="3">
    <source>
        <dbReference type="EMBL" id="GJJ73288.1"/>
    </source>
</evidence>
<feature type="transmembrane region" description="Helical" evidence="2">
    <location>
        <begin position="73"/>
        <end position="94"/>
    </location>
</feature>
<feature type="compositionally biased region" description="Low complexity" evidence="1">
    <location>
        <begin position="1"/>
        <end position="33"/>
    </location>
</feature>
<dbReference type="AlphaFoldDB" id="A0A9P3HB78"/>
<reference evidence="3" key="2">
    <citation type="journal article" date="2022" name="Microbiol. Resour. Announc.">
        <title>Whole-Genome Sequence of Entomortierella parvispora E1425, a Mucoromycotan Fungus Associated with Burkholderiaceae-Related Endosymbiotic Bacteria.</title>
        <authorList>
            <person name="Herlambang A."/>
            <person name="Guo Y."/>
            <person name="Takashima Y."/>
            <person name="Narisawa K."/>
            <person name="Ohta H."/>
            <person name="Nishizawa T."/>
        </authorList>
    </citation>
    <scope>NUCLEOTIDE SEQUENCE</scope>
    <source>
        <strain evidence="3">E1425</strain>
    </source>
</reference>